<sequence length="240" mass="24725">MLLEPPPTHLLEGASLFLDFDGTLVAIADRPDAILVDAGLPALLRQLVERLEGRVVLVSGRAASDVRAWLGPLDITVAGSHGLERPGAPAPTATATQAFQPLRDLTQRVAGLLLEEKPLGAALHYRQAPEAEELCRAAVTAVAAASGLAVQPGKMVFELKPAGGDKGSAVTAIMAEPPFRGTRPFFIGDDLTDEHGFAAAAALGGAGILVGEPRTTAATFALADVPAVHTWLAQAAEALA</sequence>
<keyword evidence="2" id="KW-0460">Magnesium</keyword>
<keyword evidence="1 2" id="KW-0378">Hydrolase</keyword>
<dbReference type="NCBIfam" id="TIGR00685">
    <property type="entry name" value="T6PP"/>
    <property type="match status" value="1"/>
</dbReference>
<protein>
    <recommendedName>
        <fullName evidence="2">Trehalose 6-phosphate phosphatase</fullName>
        <ecNumber evidence="2">3.1.3.12</ecNumber>
    </recommendedName>
</protein>
<dbReference type="EC" id="3.1.3.12" evidence="2"/>
<dbReference type="SUPFAM" id="SSF56784">
    <property type="entry name" value="HAD-like"/>
    <property type="match status" value="1"/>
</dbReference>
<dbReference type="InterPro" id="IPR023214">
    <property type="entry name" value="HAD_sf"/>
</dbReference>
<organism evidence="3 4">
    <name type="scientific">Sphingomonas astaxanthinifaciens DSM 22298</name>
    <dbReference type="NCBI Taxonomy" id="1123267"/>
    <lineage>
        <taxon>Bacteria</taxon>
        <taxon>Pseudomonadati</taxon>
        <taxon>Pseudomonadota</taxon>
        <taxon>Alphaproteobacteria</taxon>
        <taxon>Sphingomonadales</taxon>
        <taxon>Sphingomonadaceae</taxon>
        <taxon>Sphingomonas</taxon>
    </lineage>
</organism>
<keyword evidence="2" id="KW-0479">Metal-binding</keyword>
<accession>A0ABQ5Z2W2</accession>
<dbReference type="Pfam" id="PF02358">
    <property type="entry name" value="Trehalose_PPase"/>
    <property type="match status" value="1"/>
</dbReference>
<comment type="cofactor">
    <cofactor evidence="2">
        <name>Mg(2+)</name>
        <dbReference type="ChEBI" id="CHEBI:18420"/>
    </cofactor>
</comment>
<dbReference type="InterPro" id="IPR003337">
    <property type="entry name" value="Trehalose_PPase"/>
</dbReference>
<keyword evidence="4" id="KW-1185">Reference proteome</keyword>
<evidence type="ECO:0000256" key="1">
    <source>
        <dbReference type="ARBA" id="ARBA00022801"/>
    </source>
</evidence>
<dbReference type="PANTHER" id="PTHR43768:SF3">
    <property type="entry name" value="TREHALOSE 6-PHOSPHATE PHOSPHATASE"/>
    <property type="match status" value="1"/>
</dbReference>
<evidence type="ECO:0000313" key="3">
    <source>
        <dbReference type="EMBL" id="GLR47078.1"/>
    </source>
</evidence>
<dbReference type="Proteomes" id="UP001156703">
    <property type="component" value="Unassembled WGS sequence"/>
</dbReference>
<reference evidence="4" key="1">
    <citation type="journal article" date="2019" name="Int. J. Syst. Evol. Microbiol.">
        <title>The Global Catalogue of Microorganisms (GCM) 10K type strain sequencing project: providing services to taxonomists for standard genome sequencing and annotation.</title>
        <authorList>
            <consortium name="The Broad Institute Genomics Platform"/>
            <consortium name="The Broad Institute Genome Sequencing Center for Infectious Disease"/>
            <person name="Wu L."/>
            <person name="Ma J."/>
        </authorList>
    </citation>
    <scope>NUCLEOTIDE SEQUENCE [LARGE SCALE GENOMIC DNA]</scope>
    <source>
        <strain evidence="4">NBRC 102146</strain>
    </source>
</reference>
<dbReference type="Gene3D" id="3.30.70.1020">
    <property type="entry name" value="Trehalose-6-phosphate phosphatase related protein, domain 2"/>
    <property type="match status" value="1"/>
</dbReference>
<proteinExistence type="inferred from homology"/>
<dbReference type="PANTHER" id="PTHR43768">
    <property type="entry name" value="TREHALOSE 6-PHOSPHATE PHOSPHATASE"/>
    <property type="match status" value="1"/>
</dbReference>
<dbReference type="Gene3D" id="3.40.50.1000">
    <property type="entry name" value="HAD superfamily/HAD-like"/>
    <property type="match status" value="1"/>
</dbReference>
<evidence type="ECO:0000313" key="4">
    <source>
        <dbReference type="Proteomes" id="UP001156703"/>
    </source>
</evidence>
<comment type="pathway">
    <text evidence="2">Glycan biosynthesis; trehalose biosynthesis.</text>
</comment>
<evidence type="ECO:0000256" key="2">
    <source>
        <dbReference type="RuleBase" id="RU361117"/>
    </source>
</evidence>
<dbReference type="EMBL" id="BSOO01000005">
    <property type="protein sequence ID" value="GLR47078.1"/>
    <property type="molecule type" value="Genomic_DNA"/>
</dbReference>
<comment type="caution">
    <text evidence="3">The sequence shown here is derived from an EMBL/GenBank/DDBJ whole genome shotgun (WGS) entry which is preliminary data.</text>
</comment>
<gene>
    <name evidence="3" type="primary">otsB</name>
    <name evidence="3" type="ORF">GCM10007925_07890</name>
</gene>
<dbReference type="RefSeq" id="WP_029942281.1">
    <property type="nucleotide sequence ID" value="NZ_BSOO01000005.1"/>
</dbReference>
<comment type="catalytic activity">
    <reaction evidence="2">
        <text>alpha,alpha-trehalose 6-phosphate + H2O = alpha,alpha-trehalose + phosphate</text>
        <dbReference type="Rhea" id="RHEA:23420"/>
        <dbReference type="ChEBI" id="CHEBI:15377"/>
        <dbReference type="ChEBI" id="CHEBI:16551"/>
        <dbReference type="ChEBI" id="CHEBI:43474"/>
        <dbReference type="ChEBI" id="CHEBI:58429"/>
        <dbReference type="EC" id="3.1.3.12"/>
    </reaction>
</comment>
<dbReference type="InterPro" id="IPR036412">
    <property type="entry name" value="HAD-like_sf"/>
</dbReference>
<dbReference type="InterPro" id="IPR044651">
    <property type="entry name" value="OTSB-like"/>
</dbReference>
<name>A0ABQ5Z2W2_9SPHN</name>
<comment type="similarity">
    <text evidence="2">Belongs to the trehalose phosphatase family.</text>
</comment>
<comment type="function">
    <text evidence="2">Removes the phosphate from trehalose 6-phosphate to produce free trehalose.</text>
</comment>